<dbReference type="OrthoDB" id="1022360at2759"/>
<accession>A0A9X0D259</accession>
<feature type="coiled-coil region" evidence="1">
    <location>
        <begin position="127"/>
        <end position="154"/>
    </location>
</feature>
<dbReference type="EMBL" id="MU825910">
    <property type="protein sequence ID" value="KAJ7382963.1"/>
    <property type="molecule type" value="Genomic_DNA"/>
</dbReference>
<name>A0A9X0D259_9CNID</name>
<proteinExistence type="predicted"/>
<reference evidence="4" key="1">
    <citation type="submission" date="2023-01" db="EMBL/GenBank/DDBJ databases">
        <title>Genome assembly of the deep-sea coral Lophelia pertusa.</title>
        <authorList>
            <person name="Herrera S."/>
            <person name="Cordes E."/>
        </authorList>
    </citation>
    <scope>NUCLEOTIDE SEQUENCE</scope>
    <source>
        <strain evidence="4">USNM1676648</strain>
        <tissue evidence="4">Polyp</tissue>
    </source>
</reference>
<dbReference type="SMART" id="SM00285">
    <property type="entry name" value="PBD"/>
    <property type="match status" value="1"/>
</dbReference>
<keyword evidence="5" id="KW-1185">Reference proteome</keyword>
<evidence type="ECO:0000256" key="2">
    <source>
        <dbReference type="SAM" id="MobiDB-lite"/>
    </source>
</evidence>
<dbReference type="AlphaFoldDB" id="A0A9X0D259"/>
<gene>
    <name evidence="4" type="ORF">OS493_031739</name>
</gene>
<keyword evidence="1" id="KW-0175">Coiled coil</keyword>
<organism evidence="4 5">
    <name type="scientific">Desmophyllum pertusum</name>
    <dbReference type="NCBI Taxonomy" id="174260"/>
    <lineage>
        <taxon>Eukaryota</taxon>
        <taxon>Metazoa</taxon>
        <taxon>Cnidaria</taxon>
        <taxon>Anthozoa</taxon>
        <taxon>Hexacorallia</taxon>
        <taxon>Scleractinia</taxon>
        <taxon>Caryophylliina</taxon>
        <taxon>Caryophylliidae</taxon>
        <taxon>Desmophyllum</taxon>
    </lineage>
</organism>
<dbReference type="InterPro" id="IPR000095">
    <property type="entry name" value="CRIB_dom"/>
</dbReference>
<comment type="caution">
    <text evidence="4">The sequence shown here is derived from an EMBL/GenBank/DDBJ whole genome shotgun (WGS) entry which is preliminary data.</text>
</comment>
<feature type="region of interest" description="Disordered" evidence="2">
    <location>
        <begin position="172"/>
        <end position="196"/>
    </location>
</feature>
<evidence type="ECO:0000313" key="5">
    <source>
        <dbReference type="Proteomes" id="UP001163046"/>
    </source>
</evidence>
<dbReference type="InterPro" id="IPR036936">
    <property type="entry name" value="CRIB_dom_sf"/>
</dbReference>
<dbReference type="Gene3D" id="3.90.810.10">
    <property type="entry name" value="CRIB domain"/>
    <property type="match status" value="1"/>
</dbReference>
<feature type="compositionally biased region" description="Polar residues" evidence="2">
    <location>
        <begin position="172"/>
        <end position="190"/>
    </location>
</feature>
<sequence length="233" mass="26787">MDPRKFLRRLARELGLMKGDTATQKKAEKVSDPVNFEHRVHVALDEDSGGFVGLPPQWKRMATVRKPDELLYPESARTASRRNFTQRHREMLDDSALGDHTLSRTRTENFTHFAASLETPRSRASVADSQDLIIERLKRELRDYKARNSHAFEESTEDAFLSGDRYTTRNLSSASQTQFTNNRSSNNTFPRFSRNSHELDELDEDALFSNERSLKYNGNSALSSKSFRFSCET</sequence>
<protein>
    <recommendedName>
        <fullName evidence="3">CRIB domain-containing protein</fullName>
    </recommendedName>
</protein>
<evidence type="ECO:0000313" key="4">
    <source>
        <dbReference type="EMBL" id="KAJ7382963.1"/>
    </source>
</evidence>
<evidence type="ECO:0000259" key="3">
    <source>
        <dbReference type="PROSITE" id="PS50108"/>
    </source>
</evidence>
<dbReference type="PROSITE" id="PS50108">
    <property type="entry name" value="CRIB"/>
    <property type="match status" value="1"/>
</dbReference>
<evidence type="ECO:0000256" key="1">
    <source>
        <dbReference type="SAM" id="Coils"/>
    </source>
</evidence>
<dbReference type="Pfam" id="PF00786">
    <property type="entry name" value="PBD"/>
    <property type="match status" value="1"/>
</dbReference>
<feature type="domain" description="CRIB" evidence="3">
    <location>
        <begin position="30"/>
        <end position="43"/>
    </location>
</feature>
<dbReference type="Proteomes" id="UP001163046">
    <property type="component" value="Unassembled WGS sequence"/>
</dbReference>